<dbReference type="SMART" id="SM00320">
    <property type="entry name" value="WD40"/>
    <property type="match status" value="6"/>
</dbReference>
<dbReference type="SUPFAM" id="SSF50978">
    <property type="entry name" value="WD40 repeat-like"/>
    <property type="match status" value="1"/>
</dbReference>
<dbReference type="GO" id="GO:0005634">
    <property type="term" value="C:nucleus"/>
    <property type="evidence" value="ECO:0007669"/>
    <property type="project" value="TreeGrafter"/>
</dbReference>
<dbReference type="PROSITE" id="PS50294">
    <property type="entry name" value="WD_REPEATS_REGION"/>
    <property type="match status" value="2"/>
</dbReference>
<feature type="region of interest" description="Disordered" evidence="4">
    <location>
        <begin position="495"/>
        <end position="537"/>
    </location>
</feature>
<gene>
    <name evidence="5" type="ORF">TRICI_006825</name>
</gene>
<feature type="compositionally biased region" description="Basic and acidic residues" evidence="4">
    <location>
        <begin position="439"/>
        <end position="453"/>
    </location>
</feature>
<dbReference type="EMBL" id="SWFS01000574">
    <property type="protein sequence ID" value="KAA8896804.1"/>
    <property type="molecule type" value="Genomic_DNA"/>
</dbReference>
<organism evidence="5 6">
    <name type="scientific">Trichomonascus ciferrii</name>
    <dbReference type="NCBI Taxonomy" id="44093"/>
    <lineage>
        <taxon>Eukaryota</taxon>
        <taxon>Fungi</taxon>
        <taxon>Dikarya</taxon>
        <taxon>Ascomycota</taxon>
        <taxon>Saccharomycotina</taxon>
        <taxon>Dipodascomycetes</taxon>
        <taxon>Dipodascales</taxon>
        <taxon>Trichomonascaceae</taxon>
        <taxon>Trichomonascus</taxon>
        <taxon>Trichomonascus ciferrii complex</taxon>
    </lineage>
</organism>
<feature type="repeat" description="WD" evidence="3">
    <location>
        <begin position="178"/>
        <end position="220"/>
    </location>
</feature>
<keyword evidence="1 3" id="KW-0853">WD repeat</keyword>
<keyword evidence="2" id="KW-0677">Repeat</keyword>
<evidence type="ECO:0000256" key="2">
    <source>
        <dbReference type="ARBA" id="ARBA00022737"/>
    </source>
</evidence>
<evidence type="ECO:0000256" key="3">
    <source>
        <dbReference type="PROSITE-ProRule" id="PRU00221"/>
    </source>
</evidence>
<dbReference type="PANTHER" id="PTHR16017:SF0">
    <property type="entry name" value="WD REPEAT-CONTAINING PROTEIN 70"/>
    <property type="match status" value="1"/>
</dbReference>
<reference evidence="5" key="1">
    <citation type="journal article" date="2019" name="G3 (Bethesda)">
        <title>Genome Assemblies of Two Rare Opportunistic Yeast Pathogens: Diutina rugosa (syn. Candida rugosa) and Trichomonascus ciferrii (syn. Candida ciferrii).</title>
        <authorList>
            <person name="Mixao V."/>
            <person name="Saus E."/>
            <person name="Hansen A.P."/>
            <person name="Lass-Florl C."/>
            <person name="Gabaldon T."/>
        </authorList>
    </citation>
    <scope>NUCLEOTIDE SEQUENCE</scope>
    <source>
        <strain evidence="5">CBS 4856</strain>
    </source>
</reference>
<evidence type="ECO:0000256" key="1">
    <source>
        <dbReference type="ARBA" id="ARBA00022574"/>
    </source>
</evidence>
<dbReference type="InterPro" id="IPR015943">
    <property type="entry name" value="WD40/YVTN_repeat-like_dom_sf"/>
</dbReference>
<feature type="repeat" description="WD" evidence="3">
    <location>
        <begin position="286"/>
        <end position="311"/>
    </location>
</feature>
<dbReference type="Pfam" id="PF00400">
    <property type="entry name" value="WD40"/>
    <property type="match status" value="3"/>
</dbReference>
<dbReference type="InterPro" id="IPR051858">
    <property type="entry name" value="WD_repeat_GAD-1"/>
</dbReference>
<dbReference type="Gene3D" id="2.130.10.10">
    <property type="entry name" value="YVTN repeat-like/Quinoprotein amine dehydrogenase"/>
    <property type="match status" value="2"/>
</dbReference>
<name>A0A642UCP4_9ASCO</name>
<dbReference type="PROSITE" id="PS50082">
    <property type="entry name" value="WD_REPEATS_2"/>
    <property type="match status" value="3"/>
</dbReference>
<sequence>MASSEHGLPEGFGKQASQGNDFLIGERYDKARRTEYVERLKNGGENDNKGSDSDSSDDSDDDNELEDLPTTHQLVLRGHTKKVSSISLDPSGSRLLTGSFDCTFKYWDFAGMDSIALNPFRSFEPMETHSVLTCAFSASGKSVLAVPQSLKPKLYTRDGKELGEFASGYVYLVDMKNTKGHTADMTGGAWNPVENDTFCTSSVDSTIRIWNANRFNSQKSVIVVKPVKGGIKKNKVTTSSWSLDGKLIVGASIDGALTTWDAKGPLLRPSHTIKEATVPNTWTSGITASPDGNMYAIRGGDGSLKLWDLRNLKTPVLQRLNLPSDAETNNVVYSPDGAHLLTGTSDGQLHILDKDDLSDIQTLQVDESSSSVASVSWHPKLNQIFAGLSNGSVHVMFNRNMSTKGAKIVIEKAPKVRHVEDAMNTTDISMFGISEDAYEQERQRKERRRKVETISEPTKPNPGVWGTPDPEHVKQNVELSGLGAEDPREALLKYAEKAEKEPPGFLAAYKKTQPKKLYENDDDGDKEAPPSKKPKNQ</sequence>
<proteinExistence type="predicted"/>
<feature type="compositionally biased region" description="Basic and acidic residues" evidence="4">
    <location>
        <begin position="35"/>
        <end position="52"/>
    </location>
</feature>
<dbReference type="AlphaFoldDB" id="A0A642UCP4"/>
<feature type="region of interest" description="Disordered" evidence="4">
    <location>
        <begin position="438"/>
        <end position="473"/>
    </location>
</feature>
<dbReference type="InterPro" id="IPR036322">
    <property type="entry name" value="WD40_repeat_dom_sf"/>
</dbReference>
<evidence type="ECO:0000256" key="4">
    <source>
        <dbReference type="SAM" id="MobiDB-lite"/>
    </source>
</evidence>
<feature type="compositionally biased region" description="Acidic residues" evidence="4">
    <location>
        <begin position="54"/>
        <end position="67"/>
    </location>
</feature>
<evidence type="ECO:0000313" key="5">
    <source>
        <dbReference type="EMBL" id="KAA8896804.1"/>
    </source>
</evidence>
<dbReference type="GO" id="GO:0035861">
    <property type="term" value="C:site of double-strand break"/>
    <property type="evidence" value="ECO:0007669"/>
    <property type="project" value="TreeGrafter"/>
</dbReference>
<dbReference type="OrthoDB" id="10264376at2759"/>
<feature type="repeat" description="WD" evidence="3">
    <location>
        <begin position="76"/>
        <end position="117"/>
    </location>
</feature>
<dbReference type="Proteomes" id="UP000761534">
    <property type="component" value="Unassembled WGS sequence"/>
</dbReference>
<feature type="region of interest" description="Disordered" evidence="4">
    <location>
        <begin position="35"/>
        <end position="72"/>
    </location>
</feature>
<dbReference type="PANTHER" id="PTHR16017">
    <property type="entry name" value="GASTRULATION DEFECTIVE PROTEIN 1-RELATED"/>
    <property type="match status" value="1"/>
</dbReference>
<dbReference type="InterPro" id="IPR001680">
    <property type="entry name" value="WD40_rpt"/>
</dbReference>
<keyword evidence="6" id="KW-1185">Reference proteome</keyword>
<protein>
    <recommendedName>
        <fullName evidence="7">Anaphase-promoting complex subunit 4 WD40 domain-containing protein</fullName>
    </recommendedName>
</protein>
<evidence type="ECO:0000313" key="6">
    <source>
        <dbReference type="Proteomes" id="UP000761534"/>
    </source>
</evidence>
<dbReference type="VEuPathDB" id="FungiDB:TRICI_006825"/>
<comment type="caution">
    <text evidence="5">The sequence shown here is derived from an EMBL/GenBank/DDBJ whole genome shotgun (WGS) entry which is preliminary data.</text>
</comment>
<accession>A0A642UCP4</accession>
<evidence type="ECO:0008006" key="7">
    <source>
        <dbReference type="Google" id="ProtNLM"/>
    </source>
</evidence>